<keyword evidence="3" id="KW-0808">Transferase</keyword>
<comment type="pathway">
    <text evidence="1">Purine metabolism; IMP biosynthesis via de novo pathway; N(2)-formyl-N(1)-(5-phospho-D-ribosyl)glycinamide from N(1)-(5-phospho-D-ribosyl)glycinamide (10-formyl THF route): step 1/1.</text>
</comment>
<dbReference type="SUPFAM" id="SSF53328">
    <property type="entry name" value="Formyltransferase"/>
    <property type="match status" value="1"/>
</dbReference>
<dbReference type="EMBL" id="JBHSOC010000106">
    <property type="protein sequence ID" value="MFC5646605.1"/>
    <property type="molecule type" value="Genomic_DNA"/>
</dbReference>
<evidence type="ECO:0000313" key="7">
    <source>
        <dbReference type="Proteomes" id="UP001596066"/>
    </source>
</evidence>
<comment type="caution">
    <text evidence="6">The sequence shown here is derived from an EMBL/GenBank/DDBJ whole genome shotgun (WGS) entry which is preliminary data.</text>
</comment>
<sequence>MITVDALTDSALMDGDTITPATLRNLRGQALQPVTPPATANTTVTSRPPLLIARPTQVDGHVRAAARAWLAARAGYHRANDPAEEALLHTVETSALARPPIRSAALRVDAELAATYLTLGRHWLDLAKASGDVRYLNASLKLLSTCLVAPVPATELAATTLARALEALDALAVHPARPAGRAQPLNDTEDVSPPTSGTVEPRIAVLAGADSRGLPQFLDATRNLPIAGVVLHEGSQRPEPSGSAYSTAWYPASRAVRPRLSPEPSTAPHQSVAHRDWSSAASHLAAWGTDLLVLIGMDVVPTTVLHVPRLGTINAHNGALPSYRGMDAVAWAVLAGHPVVCSVHHVTEKVDAGHVLAADEVAADAPDLRQAVKDTQIRLLAAICRQVTTTGALSAGRPQAGTPRRYYRMHPALRRLLDTSSAPPSPIGAAS</sequence>
<dbReference type="Pfam" id="PF00551">
    <property type="entry name" value="Formyl_trans_N"/>
    <property type="match status" value="1"/>
</dbReference>
<evidence type="ECO:0000313" key="6">
    <source>
        <dbReference type="EMBL" id="MFC5646605.1"/>
    </source>
</evidence>
<evidence type="ECO:0000256" key="2">
    <source>
        <dbReference type="ARBA" id="ARBA00012254"/>
    </source>
</evidence>
<name>A0ABW0VL32_9ACTN</name>
<dbReference type="RefSeq" id="WP_346148838.1">
    <property type="nucleotide sequence ID" value="NZ_BAAAUA010000057.1"/>
</dbReference>
<keyword evidence="7" id="KW-1185">Reference proteome</keyword>
<gene>
    <name evidence="6" type="ORF">ACFPZF_35355</name>
</gene>
<dbReference type="InterPro" id="IPR036477">
    <property type="entry name" value="Formyl_transf_N_sf"/>
</dbReference>
<proteinExistence type="predicted"/>
<keyword evidence="4" id="KW-0658">Purine biosynthesis</keyword>
<evidence type="ECO:0000256" key="4">
    <source>
        <dbReference type="ARBA" id="ARBA00022755"/>
    </source>
</evidence>
<accession>A0ABW0VL32</accession>
<evidence type="ECO:0000259" key="5">
    <source>
        <dbReference type="Pfam" id="PF00551"/>
    </source>
</evidence>
<reference evidence="7" key="1">
    <citation type="journal article" date="2019" name="Int. J. Syst. Evol. Microbiol.">
        <title>The Global Catalogue of Microorganisms (GCM) 10K type strain sequencing project: providing services to taxonomists for standard genome sequencing and annotation.</title>
        <authorList>
            <consortium name="The Broad Institute Genomics Platform"/>
            <consortium name="The Broad Institute Genome Sequencing Center for Infectious Disease"/>
            <person name="Wu L."/>
            <person name="Ma J."/>
        </authorList>
    </citation>
    <scope>NUCLEOTIDE SEQUENCE [LARGE SCALE GENOMIC DNA]</scope>
    <source>
        <strain evidence="7">CGMCC 4.1622</strain>
    </source>
</reference>
<evidence type="ECO:0000256" key="3">
    <source>
        <dbReference type="ARBA" id="ARBA00022679"/>
    </source>
</evidence>
<protein>
    <recommendedName>
        <fullName evidence="2">phosphoribosylglycinamide formyltransferase 1</fullName>
        <ecNumber evidence="2">2.1.2.2</ecNumber>
    </recommendedName>
</protein>
<dbReference type="InterPro" id="IPR002376">
    <property type="entry name" value="Formyl_transf_N"/>
</dbReference>
<dbReference type="PANTHER" id="PTHR43369">
    <property type="entry name" value="PHOSPHORIBOSYLGLYCINAMIDE FORMYLTRANSFERASE"/>
    <property type="match status" value="1"/>
</dbReference>
<dbReference type="EC" id="2.1.2.2" evidence="2"/>
<dbReference type="Gene3D" id="3.40.50.170">
    <property type="entry name" value="Formyl transferase, N-terminal domain"/>
    <property type="match status" value="1"/>
</dbReference>
<dbReference type="Proteomes" id="UP001596066">
    <property type="component" value="Unassembled WGS sequence"/>
</dbReference>
<organism evidence="6 7">
    <name type="scientific">Kitasatospora cinereorecta</name>
    <dbReference type="NCBI Taxonomy" id="285560"/>
    <lineage>
        <taxon>Bacteria</taxon>
        <taxon>Bacillati</taxon>
        <taxon>Actinomycetota</taxon>
        <taxon>Actinomycetes</taxon>
        <taxon>Kitasatosporales</taxon>
        <taxon>Streptomycetaceae</taxon>
        <taxon>Kitasatospora</taxon>
    </lineage>
</organism>
<evidence type="ECO:0000256" key="1">
    <source>
        <dbReference type="ARBA" id="ARBA00005054"/>
    </source>
</evidence>
<dbReference type="PANTHER" id="PTHR43369:SF2">
    <property type="entry name" value="PHOSPHORIBOSYLGLYCINAMIDE FORMYLTRANSFERASE"/>
    <property type="match status" value="1"/>
</dbReference>
<feature type="domain" description="Formyl transferase N-terminal" evidence="5">
    <location>
        <begin position="202"/>
        <end position="371"/>
    </location>
</feature>